<evidence type="ECO:0008006" key="3">
    <source>
        <dbReference type="Google" id="ProtNLM"/>
    </source>
</evidence>
<evidence type="ECO:0000313" key="1">
    <source>
        <dbReference type="EMBL" id="KDR65934.1"/>
    </source>
</evidence>
<reference evidence="2" key="1">
    <citation type="journal article" date="2014" name="Proc. Natl. Acad. Sci. U.S.A.">
        <title>Extensive sampling of basidiomycete genomes demonstrates inadequacy of the white-rot/brown-rot paradigm for wood decay fungi.</title>
        <authorList>
            <person name="Riley R."/>
            <person name="Salamov A.A."/>
            <person name="Brown D.W."/>
            <person name="Nagy L.G."/>
            <person name="Floudas D."/>
            <person name="Held B.W."/>
            <person name="Levasseur A."/>
            <person name="Lombard V."/>
            <person name="Morin E."/>
            <person name="Otillar R."/>
            <person name="Lindquist E.A."/>
            <person name="Sun H."/>
            <person name="LaButti K.M."/>
            <person name="Schmutz J."/>
            <person name="Jabbour D."/>
            <person name="Luo H."/>
            <person name="Baker S.E."/>
            <person name="Pisabarro A.G."/>
            <person name="Walton J.D."/>
            <person name="Blanchette R.A."/>
            <person name="Henrissat B."/>
            <person name="Martin F."/>
            <person name="Cullen D."/>
            <person name="Hibbett D.S."/>
            <person name="Grigoriev I.V."/>
        </authorList>
    </citation>
    <scope>NUCLEOTIDE SEQUENCE [LARGE SCALE GENOMIC DNA]</scope>
    <source>
        <strain evidence="2">CBS 339.88</strain>
    </source>
</reference>
<gene>
    <name evidence="1" type="ORF">GALMADRAFT_1215061</name>
</gene>
<dbReference type="AlphaFoldDB" id="A0A067SE03"/>
<accession>A0A067SE03</accession>
<dbReference type="EMBL" id="KL142430">
    <property type="protein sequence ID" value="KDR65934.1"/>
    <property type="molecule type" value="Genomic_DNA"/>
</dbReference>
<evidence type="ECO:0000313" key="2">
    <source>
        <dbReference type="Proteomes" id="UP000027222"/>
    </source>
</evidence>
<sequence>MTPFSAFWDASTFAELKSGAQIPGRLAHLENQLPWYRFPSLLEKQVATRDNEQCLITGSRSNDTEISVTWIIPPAWVDWVCMQPFFRPFIPSNAILMRNDLIDAFHDNAFGIDVDVRISLTLPLLHALTHLRSTS</sequence>
<dbReference type="OrthoDB" id="3263651at2759"/>
<organism evidence="1 2">
    <name type="scientific">Galerina marginata (strain CBS 339.88)</name>
    <dbReference type="NCBI Taxonomy" id="685588"/>
    <lineage>
        <taxon>Eukaryota</taxon>
        <taxon>Fungi</taxon>
        <taxon>Dikarya</taxon>
        <taxon>Basidiomycota</taxon>
        <taxon>Agaricomycotina</taxon>
        <taxon>Agaricomycetes</taxon>
        <taxon>Agaricomycetidae</taxon>
        <taxon>Agaricales</taxon>
        <taxon>Agaricineae</taxon>
        <taxon>Strophariaceae</taxon>
        <taxon>Galerina</taxon>
    </lineage>
</organism>
<protein>
    <recommendedName>
        <fullName evidence="3">HNH nuclease domain-containing protein</fullName>
    </recommendedName>
</protein>
<proteinExistence type="predicted"/>
<dbReference type="Proteomes" id="UP000027222">
    <property type="component" value="Unassembled WGS sequence"/>
</dbReference>
<name>A0A067SE03_GALM3</name>
<keyword evidence="2" id="KW-1185">Reference proteome</keyword>
<dbReference type="HOGENOM" id="CLU_1885933_0_0_1"/>